<dbReference type="Proteomes" id="UP000193560">
    <property type="component" value="Unassembled WGS sequence"/>
</dbReference>
<accession>A0A1X2IH89</accession>
<dbReference type="AlphaFoldDB" id="A0A1X2IH89"/>
<dbReference type="OrthoDB" id="2215566at2759"/>
<name>A0A1X2IH89_9FUNG</name>
<organism evidence="1 2">
    <name type="scientific">Absidia repens</name>
    <dbReference type="NCBI Taxonomy" id="90262"/>
    <lineage>
        <taxon>Eukaryota</taxon>
        <taxon>Fungi</taxon>
        <taxon>Fungi incertae sedis</taxon>
        <taxon>Mucoromycota</taxon>
        <taxon>Mucoromycotina</taxon>
        <taxon>Mucoromycetes</taxon>
        <taxon>Mucorales</taxon>
        <taxon>Cunninghamellaceae</taxon>
        <taxon>Absidia</taxon>
    </lineage>
</organism>
<keyword evidence="2" id="KW-1185">Reference proteome</keyword>
<proteinExistence type="predicted"/>
<protein>
    <submittedName>
        <fullName evidence="1">Uncharacterized protein</fullName>
    </submittedName>
</protein>
<reference evidence="1 2" key="1">
    <citation type="submission" date="2016-07" db="EMBL/GenBank/DDBJ databases">
        <title>Pervasive Adenine N6-methylation of Active Genes in Fungi.</title>
        <authorList>
            <consortium name="DOE Joint Genome Institute"/>
            <person name="Mondo S.J."/>
            <person name="Dannebaum R.O."/>
            <person name="Kuo R.C."/>
            <person name="Labutti K."/>
            <person name="Haridas S."/>
            <person name="Kuo A."/>
            <person name="Salamov A."/>
            <person name="Ahrendt S.R."/>
            <person name="Lipzen A."/>
            <person name="Sullivan W."/>
            <person name="Andreopoulos W.B."/>
            <person name="Clum A."/>
            <person name="Lindquist E."/>
            <person name="Daum C."/>
            <person name="Ramamoorthy G.K."/>
            <person name="Gryganskyi A."/>
            <person name="Culley D."/>
            <person name="Magnuson J.K."/>
            <person name="James T.Y."/>
            <person name="O'Malley M.A."/>
            <person name="Stajich J.E."/>
            <person name="Spatafora J.W."/>
            <person name="Visel A."/>
            <person name="Grigoriev I.V."/>
        </authorList>
    </citation>
    <scope>NUCLEOTIDE SEQUENCE [LARGE SCALE GENOMIC DNA]</scope>
    <source>
        <strain evidence="1 2">NRRL 1336</strain>
    </source>
</reference>
<gene>
    <name evidence="1" type="ORF">BCR42DRAFT_41652</name>
</gene>
<evidence type="ECO:0000313" key="1">
    <source>
        <dbReference type="EMBL" id="ORZ15705.1"/>
    </source>
</evidence>
<comment type="caution">
    <text evidence="1">The sequence shown here is derived from an EMBL/GenBank/DDBJ whole genome shotgun (WGS) entry which is preliminary data.</text>
</comment>
<dbReference type="EMBL" id="MCGE01000012">
    <property type="protein sequence ID" value="ORZ15705.1"/>
    <property type="molecule type" value="Genomic_DNA"/>
</dbReference>
<evidence type="ECO:0000313" key="2">
    <source>
        <dbReference type="Proteomes" id="UP000193560"/>
    </source>
</evidence>
<sequence length="237" mass="26855">MLPIDIILGYLSIPVIVENSVHANSSKFDQPIWSYGNLTVAFFVLNPPSQWTTHSKHDLRLKPTATAEENELFQLLFSSLQCYSPQTPQPPQPKNNGSRHGIIIFDSTSSLYTNTTSTSLKAQKYLGIISCSQQQNELSLQIIQSPLNFDSTHDNNSNSSNTIINQYPLDTETWSTYPLEILRLCQTYSTDPVSQEQLRKLTNTVFDIASLYGYWDLWKVVEGICGRFSIDPRIFLP</sequence>